<dbReference type="PRINTS" id="PR00463">
    <property type="entry name" value="EP450I"/>
</dbReference>
<dbReference type="InterPro" id="IPR002401">
    <property type="entry name" value="Cyt_P450_E_grp-I"/>
</dbReference>
<dbReference type="SUPFAM" id="SSF48264">
    <property type="entry name" value="Cytochrome P450"/>
    <property type="match status" value="1"/>
</dbReference>
<comment type="similarity">
    <text evidence="1 7">Belongs to the cytochrome P450 family.</text>
</comment>
<proteinExistence type="inferred from homology"/>
<keyword evidence="4 7" id="KW-0560">Oxidoreductase</keyword>
<evidence type="ECO:0000256" key="3">
    <source>
        <dbReference type="ARBA" id="ARBA00022723"/>
    </source>
</evidence>
<dbReference type="InterPro" id="IPR001128">
    <property type="entry name" value="Cyt_P450"/>
</dbReference>
<dbReference type="Gene3D" id="1.10.630.10">
    <property type="entry name" value="Cytochrome P450"/>
    <property type="match status" value="1"/>
</dbReference>
<accession>A0ABV4P444</accession>
<evidence type="ECO:0000313" key="8">
    <source>
        <dbReference type="EMBL" id="MFA0813104.1"/>
    </source>
</evidence>
<dbReference type="PANTHER" id="PTHR24291">
    <property type="entry name" value="CYTOCHROME P450 FAMILY 4"/>
    <property type="match status" value="1"/>
</dbReference>
<dbReference type="RefSeq" id="WP_371840863.1">
    <property type="nucleotide sequence ID" value="NZ_JBGMEK010000071.1"/>
</dbReference>
<dbReference type="InterPro" id="IPR036396">
    <property type="entry name" value="Cyt_P450_sf"/>
</dbReference>
<organism evidence="8 9">
    <name type="scientific">Microbulbifer epialgicus</name>
    <dbReference type="NCBI Taxonomy" id="393907"/>
    <lineage>
        <taxon>Bacteria</taxon>
        <taxon>Pseudomonadati</taxon>
        <taxon>Pseudomonadota</taxon>
        <taxon>Gammaproteobacteria</taxon>
        <taxon>Cellvibrionales</taxon>
        <taxon>Microbulbiferaceae</taxon>
        <taxon>Microbulbifer</taxon>
    </lineage>
</organism>
<keyword evidence="2 7" id="KW-0349">Heme</keyword>
<dbReference type="EMBL" id="JBGMEK010000071">
    <property type="protein sequence ID" value="MFA0813104.1"/>
    <property type="molecule type" value="Genomic_DNA"/>
</dbReference>
<evidence type="ECO:0000256" key="7">
    <source>
        <dbReference type="RuleBase" id="RU000461"/>
    </source>
</evidence>
<evidence type="ECO:0000256" key="5">
    <source>
        <dbReference type="ARBA" id="ARBA00023004"/>
    </source>
</evidence>
<keyword evidence="5 7" id="KW-0408">Iron</keyword>
<evidence type="ECO:0000256" key="6">
    <source>
        <dbReference type="ARBA" id="ARBA00023033"/>
    </source>
</evidence>
<evidence type="ECO:0000256" key="4">
    <source>
        <dbReference type="ARBA" id="ARBA00023002"/>
    </source>
</evidence>
<keyword evidence="9" id="KW-1185">Reference proteome</keyword>
<name>A0ABV4P444_9GAMM</name>
<dbReference type="PROSITE" id="PS00086">
    <property type="entry name" value="CYTOCHROME_P450"/>
    <property type="match status" value="1"/>
</dbReference>
<protein>
    <submittedName>
        <fullName evidence="8">Cytochrome P450</fullName>
    </submittedName>
</protein>
<evidence type="ECO:0000256" key="1">
    <source>
        <dbReference type="ARBA" id="ARBA00010617"/>
    </source>
</evidence>
<reference evidence="8 9" key="1">
    <citation type="submission" date="2024-08" db="EMBL/GenBank/DDBJ databases">
        <authorList>
            <person name="Ishaq N."/>
        </authorList>
    </citation>
    <scope>NUCLEOTIDE SEQUENCE [LARGE SCALE GENOMIC DNA]</scope>
    <source>
        <strain evidence="8 9">DSM 18651</strain>
    </source>
</reference>
<dbReference type="PANTHER" id="PTHR24291:SF50">
    <property type="entry name" value="BIFUNCTIONAL ALBAFLAVENONE MONOOXYGENASE_TERPENE SYNTHASE"/>
    <property type="match status" value="1"/>
</dbReference>
<sequence length="465" mass="52855">MKKAISKMKPPEIRTAGPTSALLGINALYRIRNDPLAYYQSLNSTFGDTVKIRLGPYRCWFIFHPDHIESVLATKASSFIRFEKIMNILRQWNGNSLLIAEGSSWKNRRRKVLPSLSQQRIPSYAKLVSRLAQDLTETIISKIKENGSYESSIDDEMAQYSLEVAYKTLFNKNLNTVVQPISEAVNCLSEIAYKETTSAFTLPRFIPTPANRKKKKIIKLMRSCIRDIVLERIEQSSKEESDLLSILIKHHGGNTSAIEEDVISLLIAGHETSGATLSWLFLLLAKHQDVQHKIQKELDNILGNTSASYENLKNLPYLNAVIKETMRLYPSAYALFCRRATEDVDIGGALVKKGDLVQIFPYITQRDNRWFKDADRFNPERFINSESWPKYAYFPFGAGPRICIGQSFGMMEVALTIATILQRLSLSQVESSLESAPRFSLRPDKNITISFSSRPQIERVEDQIT</sequence>
<dbReference type="InterPro" id="IPR017972">
    <property type="entry name" value="Cyt_P450_CS"/>
</dbReference>
<dbReference type="Pfam" id="PF00067">
    <property type="entry name" value="p450"/>
    <property type="match status" value="1"/>
</dbReference>
<dbReference type="InterPro" id="IPR050196">
    <property type="entry name" value="Cytochrome_P450_Monoox"/>
</dbReference>
<dbReference type="Proteomes" id="UP001569428">
    <property type="component" value="Unassembled WGS sequence"/>
</dbReference>
<dbReference type="PRINTS" id="PR00385">
    <property type="entry name" value="P450"/>
</dbReference>
<evidence type="ECO:0000256" key="2">
    <source>
        <dbReference type="ARBA" id="ARBA00022617"/>
    </source>
</evidence>
<comment type="caution">
    <text evidence="8">The sequence shown here is derived from an EMBL/GenBank/DDBJ whole genome shotgun (WGS) entry which is preliminary data.</text>
</comment>
<evidence type="ECO:0000313" key="9">
    <source>
        <dbReference type="Proteomes" id="UP001569428"/>
    </source>
</evidence>
<gene>
    <name evidence="8" type="ORF">ACCI49_19570</name>
</gene>
<keyword evidence="6 7" id="KW-0503">Monooxygenase</keyword>
<keyword evidence="3 7" id="KW-0479">Metal-binding</keyword>